<dbReference type="Proteomes" id="UP000468687">
    <property type="component" value="Unassembled WGS sequence"/>
</dbReference>
<evidence type="ECO:0000313" key="3">
    <source>
        <dbReference type="Proteomes" id="UP000468687"/>
    </source>
</evidence>
<feature type="domain" description="EthD" evidence="1">
    <location>
        <begin position="12"/>
        <end position="78"/>
    </location>
</feature>
<evidence type="ECO:0000259" key="1">
    <source>
        <dbReference type="Pfam" id="PF07110"/>
    </source>
</evidence>
<dbReference type="Gene3D" id="3.30.70.100">
    <property type="match status" value="1"/>
</dbReference>
<dbReference type="GO" id="GO:0016491">
    <property type="term" value="F:oxidoreductase activity"/>
    <property type="evidence" value="ECO:0007669"/>
    <property type="project" value="InterPro"/>
</dbReference>
<gene>
    <name evidence="2" type="ORF">G3T38_20280</name>
</gene>
<comment type="caution">
    <text evidence="2">The sequence shown here is derived from an EMBL/GenBank/DDBJ whole genome shotgun (WGS) entry which is preliminary data.</text>
</comment>
<accession>A0A6P0HRD0</accession>
<evidence type="ECO:0000313" key="2">
    <source>
        <dbReference type="EMBL" id="NEN80594.1"/>
    </source>
</evidence>
<keyword evidence="3" id="KW-1185">Reference proteome</keyword>
<dbReference type="EMBL" id="JAAGXA010000024">
    <property type="protein sequence ID" value="NEN80594.1"/>
    <property type="molecule type" value="Genomic_DNA"/>
</dbReference>
<dbReference type="InterPro" id="IPR009799">
    <property type="entry name" value="EthD_dom"/>
</dbReference>
<dbReference type="AlphaFoldDB" id="A0A6P0HRD0"/>
<dbReference type="Pfam" id="PF07110">
    <property type="entry name" value="EthD"/>
    <property type="match status" value="1"/>
</dbReference>
<protein>
    <submittedName>
        <fullName evidence="2">EthD family reductase</fullName>
    </submittedName>
</protein>
<organism evidence="2 3">
    <name type="scientific">Nocardioides zeae</name>
    <dbReference type="NCBI Taxonomy" id="1457234"/>
    <lineage>
        <taxon>Bacteria</taxon>
        <taxon>Bacillati</taxon>
        <taxon>Actinomycetota</taxon>
        <taxon>Actinomycetes</taxon>
        <taxon>Propionibacteriales</taxon>
        <taxon>Nocardioidaceae</taxon>
        <taxon>Nocardioides</taxon>
    </lineage>
</organism>
<name>A0A6P0HRD0_9ACTN</name>
<dbReference type="InterPro" id="IPR011008">
    <property type="entry name" value="Dimeric_a/b-barrel"/>
</dbReference>
<dbReference type="SUPFAM" id="SSF54909">
    <property type="entry name" value="Dimeric alpha+beta barrel"/>
    <property type="match status" value="1"/>
</dbReference>
<reference evidence="2 3" key="1">
    <citation type="journal article" date="2014" name="Int. J. Syst. Evol. Microbiol.">
        <title>Nocardioides zeae sp. nov., isolated from the stem of Zea mays.</title>
        <authorList>
            <person name="Glaeser S.P."/>
            <person name="McInroy J.A."/>
            <person name="Busse H.J."/>
            <person name="Kampfer P."/>
        </authorList>
    </citation>
    <scope>NUCLEOTIDE SEQUENCE [LARGE SCALE GENOMIC DNA]</scope>
    <source>
        <strain evidence="2 3">JCM 30728</strain>
    </source>
</reference>
<proteinExistence type="predicted"/>
<sequence>MHRVTVQYAVPTDPADFDARYRAEHVPLVHALPGIAGCTLSWPRPLAGEKVVHLVAQLDFASAEDLQTALRSPEMAEAGRHAATLGVPASMFVGEVETVA</sequence>
<dbReference type="RefSeq" id="WP_163774629.1">
    <property type="nucleotide sequence ID" value="NZ_JAAGXA010000024.1"/>
</dbReference>
<dbReference type="NCBIfam" id="TIGR02118">
    <property type="entry name" value="EthD family reductase"/>
    <property type="match status" value="1"/>
</dbReference>